<feature type="compositionally biased region" description="Low complexity" evidence="4">
    <location>
        <begin position="859"/>
        <end position="869"/>
    </location>
</feature>
<feature type="repeat" description="RCC1" evidence="3">
    <location>
        <begin position="205"/>
        <end position="263"/>
    </location>
</feature>
<keyword evidence="2" id="KW-0040">ANK repeat</keyword>
<feature type="region of interest" description="Disordered" evidence="4">
    <location>
        <begin position="856"/>
        <end position="875"/>
    </location>
</feature>
<feature type="repeat" description="RCC1" evidence="3">
    <location>
        <begin position="153"/>
        <end position="204"/>
    </location>
</feature>
<dbReference type="PROSITE" id="PS50012">
    <property type="entry name" value="RCC1_3"/>
    <property type="match status" value="5"/>
</dbReference>
<feature type="region of interest" description="Disordered" evidence="4">
    <location>
        <begin position="880"/>
        <end position="910"/>
    </location>
</feature>
<evidence type="ECO:0000256" key="4">
    <source>
        <dbReference type="SAM" id="MobiDB-lite"/>
    </source>
</evidence>
<proteinExistence type="predicted"/>
<name>A0A2P2L0F7_RHIMU</name>
<dbReference type="InterPro" id="IPR051625">
    <property type="entry name" value="Signaling_Regulatory_Domain"/>
</dbReference>
<feature type="repeat" description="RCC1" evidence="3">
    <location>
        <begin position="368"/>
        <end position="423"/>
    </location>
</feature>
<evidence type="ECO:0000313" key="5">
    <source>
        <dbReference type="EMBL" id="MBX11457.1"/>
    </source>
</evidence>
<dbReference type="SUPFAM" id="SSF50985">
    <property type="entry name" value="RCC1/BLIP-II"/>
    <property type="match status" value="2"/>
</dbReference>
<organism evidence="5">
    <name type="scientific">Rhizophora mucronata</name>
    <name type="common">Asiatic mangrove</name>
    <dbReference type="NCBI Taxonomy" id="61149"/>
    <lineage>
        <taxon>Eukaryota</taxon>
        <taxon>Viridiplantae</taxon>
        <taxon>Streptophyta</taxon>
        <taxon>Embryophyta</taxon>
        <taxon>Tracheophyta</taxon>
        <taxon>Spermatophyta</taxon>
        <taxon>Magnoliopsida</taxon>
        <taxon>eudicotyledons</taxon>
        <taxon>Gunneridae</taxon>
        <taxon>Pentapetalae</taxon>
        <taxon>rosids</taxon>
        <taxon>fabids</taxon>
        <taxon>Malpighiales</taxon>
        <taxon>Rhizophoraceae</taxon>
        <taxon>Rhizophora</taxon>
    </lineage>
</organism>
<dbReference type="Gene3D" id="1.25.40.20">
    <property type="entry name" value="Ankyrin repeat-containing domain"/>
    <property type="match status" value="1"/>
</dbReference>
<dbReference type="SUPFAM" id="SSF48403">
    <property type="entry name" value="Ankyrin repeat"/>
    <property type="match status" value="1"/>
</dbReference>
<feature type="repeat" description="RCC1" evidence="3">
    <location>
        <begin position="264"/>
        <end position="313"/>
    </location>
</feature>
<dbReference type="SMART" id="SM00248">
    <property type="entry name" value="ANK"/>
    <property type="match status" value="2"/>
</dbReference>
<keyword evidence="1" id="KW-0677">Repeat</keyword>
<accession>A0A2P2L0F7</accession>
<dbReference type="InterPro" id="IPR002110">
    <property type="entry name" value="Ankyrin_rpt"/>
</dbReference>
<sequence>MMETLASPQGHKQNMQPTARNLHGGSQKDLWLVVREGSLADVDSALALLKKNGGNINSRNAFGLTPLHIATWRNHIPIVRRLLAHGADPDARDGESGWSSLHRALHFGHLVVASVLLQSGASITLEDSKCRIPVDLLSGPVLQGIRDERDLATEVFSWGSGANYQLGTGNAHIQKLPCKVDALHGSFIQLVSAAKFHSIAVSAHGEVYTWGFGRGGRLGHPDFDIHSGQAAVITPRQVTSGLWSRQVTAIAAAKHHTVLVTKGGEVFTWGSNREGQLGYAVDTQPTPRKVTSLRSRIIAVAVANKHTAVVSDSGEVFTWGFNKEGQLGYGTSNSASNNTPRVVEYLKGKFFTGVSAAKYHTVVLGAEGEVYTWGHRLVTPRRVIIARNLKKSGSTLLKFHRRKRLHVVAIAAGMVHSLALTDDGTLFYWLSADPDLRCQQLYSLCGKSVVSISAGKFWSAAVTATGDVYMWDGKKDKGKTPMVTRLPGVKRATTVSVGETHLLIVGSIYHPPYASDAAKNPQNRKLQAVDEVEELAEDFMFGDTDSSHVSSTAWKDDCRQMPVPSLKNLCENVAAESLVEPRNAIQMLEIANSLGADDLRKHCEDIAIHNLDYILTASSQAFASASPEIVASLENQLDLRSSESWSYRRLPTPTATFPVIINSEEEDCQCKIPRIRDNHSKKSTLKGGVDQQPDSFLQPKDDLDRSISKLVRALRKKLQQIEILEAKQANGHLLDDQQIAKLKTRSALESSLSELGILVGTSEVKASDSVSLDAKVSKKTYVSRKHKRRSKQKGAQAEMVSDFSGNEVESNCAKDLLNVEISEVSVTQEEKIMAERNVENHLAKELPISFQKEDDFNLTKGKSSSSAATKKNRKGGLSMFLSGALDDAPKDAPPPLMPKSEGPAWGGAKVSKGSASLREIQDEQSKIKVNQPMRSKDQVEDLSDSVSEGKVLLSSFLPSKPIPVATAFSSQASDAEKSTPPWASGTPPLPSRPSLRDIQMQQGKQQQSSISHSPKVRTTGFSIATGQGSPSDSPGMNRWFKPEVVMPSSIRSIQIEEKAVKDLKRFYSSVKIVKNTT</sequence>
<feature type="compositionally biased region" description="Polar residues" evidence="4">
    <location>
        <begin position="1019"/>
        <end position="1034"/>
    </location>
</feature>
<protein>
    <submittedName>
        <fullName evidence="5">Uncharacterized protein</fullName>
    </submittedName>
</protein>
<feature type="repeat" description="ANK" evidence="2">
    <location>
        <begin position="96"/>
        <end position="128"/>
    </location>
</feature>
<evidence type="ECO:0000256" key="2">
    <source>
        <dbReference type="PROSITE-ProRule" id="PRU00023"/>
    </source>
</evidence>
<feature type="region of interest" description="Disordered" evidence="4">
    <location>
        <begin position="968"/>
        <end position="1040"/>
    </location>
</feature>
<evidence type="ECO:0000256" key="1">
    <source>
        <dbReference type="ARBA" id="ARBA00022737"/>
    </source>
</evidence>
<dbReference type="PANTHER" id="PTHR22872">
    <property type="entry name" value="BTK-BINDING PROTEIN-RELATED"/>
    <property type="match status" value="1"/>
</dbReference>
<feature type="repeat" description="RCC1" evidence="3">
    <location>
        <begin position="314"/>
        <end position="367"/>
    </location>
</feature>
<dbReference type="EMBL" id="GGEC01030973">
    <property type="protein sequence ID" value="MBX11457.1"/>
    <property type="molecule type" value="Transcribed_RNA"/>
</dbReference>
<dbReference type="AlphaFoldDB" id="A0A2P2L0F7"/>
<dbReference type="PROSITE" id="PS50088">
    <property type="entry name" value="ANK_REPEAT"/>
    <property type="match status" value="2"/>
</dbReference>
<dbReference type="InterPro" id="IPR000408">
    <property type="entry name" value="Reg_chr_condens"/>
</dbReference>
<dbReference type="InterPro" id="IPR009091">
    <property type="entry name" value="RCC1/BLIP-II"/>
</dbReference>
<dbReference type="PRINTS" id="PR00633">
    <property type="entry name" value="RCCNDNSATION"/>
</dbReference>
<dbReference type="PANTHER" id="PTHR22872:SF2">
    <property type="entry name" value="INHIBITOR OF BRUTON TYROSINE KINASE"/>
    <property type="match status" value="1"/>
</dbReference>
<feature type="compositionally biased region" description="Polar residues" evidence="4">
    <location>
        <begin position="1"/>
        <end position="19"/>
    </location>
</feature>
<dbReference type="PROSITE" id="PS50297">
    <property type="entry name" value="ANK_REP_REGION"/>
    <property type="match status" value="2"/>
</dbReference>
<dbReference type="Pfam" id="PF12796">
    <property type="entry name" value="Ank_2"/>
    <property type="match status" value="1"/>
</dbReference>
<dbReference type="Gene3D" id="2.130.10.30">
    <property type="entry name" value="Regulator of chromosome condensation 1/beta-lactamase-inhibitor protein II"/>
    <property type="match status" value="2"/>
</dbReference>
<reference evidence="5" key="1">
    <citation type="submission" date="2018-02" db="EMBL/GenBank/DDBJ databases">
        <title>Rhizophora mucronata_Transcriptome.</title>
        <authorList>
            <person name="Meera S.P."/>
            <person name="Sreeshan A."/>
            <person name="Augustine A."/>
        </authorList>
    </citation>
    <scope>NUCLEOTIDE SEQUENCE</scope>
    <source>
        <tissue evidence="5">Leaf</tissue>
    </source>
</reference>
<evidence type="ECO:0000256" key="3">
    <source>
        <dbReference type="PROSITE-ProRule" id="PRU00235"/>
    </source>
</evidence>
<feature type="region of interest" description="Disordered" evidence="4">
    <location>
        <begin position="1"/>
        <end position="23"/>
    </location>
</feature>
<dbReference type="Pfam" id="PF00415">
    <property type="entry name" value="RCC1"/>
    <property type="match status" value="4"/>
</dbReference>
<feature type="repeat" description="ANK" evidence="2">
    <location>
        <begin position="62"/>
        <end position="94"/>
    </location>
</feature>
<dbReference type="InterPro" id="IPR036770">
    <property type="entry name" value="Ankyrin_rpt-contain_sf"/>
</dbReference>
<feature type="compositionally biased region" description="Low complexity" evidence="4">
    <location>
        <begin position="999"/>
        <end position="1013"/>
    </location>
</feature>